<gene>
    <name evidence="7" type="ORF">QFI96_024615</name>
</gene>
<name>A0ABU9FF08_9ENTR</name>
<evidence type="ECO:0000313" key="7">
    <source>
        <dbReference type="EMBL" id="MEL0554867.1"/>
    </source>
</evidence>
<evidence type="ECO:0000256" key="1">
    <source>
        <dbReference type="ARBA" id="ARBA00004561"/>
    </source>
</evidence>
<protein>
    <submittedName>
        <fullName evidence="7">Fimbrial protein</fullName>
    </submittedName>
</protein>
<dbReference type="PANTHER" id="PTHR33420">
    <property type="entry name" value="FIMBRIAL SUBUNIT ELFA-RELATED"/>
    <property type="match status" value="1"/>
</dbReference>
<evidence type="ECO:0000256" key="2">
    <source>
        <dbReference type="ARBA" id="ARBA00006671"/>
    </source>
</evidence>
<dbReference type="InterPro" id="IPR000259">
    <property type="entry name" value="Adhesion_dom_fimbrial"/>
</dbReference>
<sequence>MKKTILSLAITAMVGFTAQTMANTGTITFEGTVTANTCTPSISGGAASNTVTLPTASAGSLNAAAKTAGETQFTMALSGCTGTLETASAFFEAGTNVNADGRLINTGDAENVDVQLLDGTTGNVIKAGSTEQITDAGYLSVKGGTATLPYTARYYATGVAKAGAVSASVVYNLQYK</sequence>
<keyword evidence="3 5" id="KW-0732">Signal</keyword>
<comment type="caution">
    <text evidence="7">The sequence shown here is derived from an EMBL/GenBank/DDBJ whole genome shotgun (WGS) entry which is preliminary data.</text>
</comment>
<evidence type="ECO:0000259" key="6">
    <source>
        <dbReference type="Pfam" id="PF00419"/>
    </source>
</evidence>
<dbReference type="EMBL" id="JARXNK020000106">
    <property type="protein sequence ID" value="MEL0554867.1"/>
    <property type="molecule type" value="Genomic_DNA"/>
</dbReference>
<keyword evidence="4" id="KW-0281">Fimbrium</keyword>
<feature type="signal peptide" evidence="5">
    <location>
        <begin position="1"/>
        <end position="22"/>
    </location>
</feature>
<evidence type="ECO:0000313" key="8">
    <source>
        <dbReference type="Proteomes" id="UP001312893"/>
    </source>
</evidence>
<accession>A0ABU9FF08</accession>
<reference evidence="7 8" key="1">
    <citation type="submission" date="2024-04" db="EMBL/GenBank/DDBJ databases">
        <title>Two novel Raoultella species associated with bleeding cankers of broadleaf hosts, Raoultella scottia sp. nov. and Raoultella lignicola sp. nov.</title>
        <authorList>
            <person name="Brady C.L."/>
        </authorList>
    </citation>
    <scope>NUCLEOTIDE SEQUENCE [LARGE SCALE GENOMIC DNA]</scope>
    <source>
        <strain evidence="7 8">TW_WC1a.1</strain>
    </source>
</reference>
<dbReference type="Proteomes" id="UP001312893">
    <property type="component" value="Unassembled WGS sequence"/>
</dbReference>
<keyword evidence="8" id="KW-1185">Reference proteome</keyword>
<dbReference type="InterPro" id="IPR008966">
    <property type="entry name" value="Adhesion_dom_sf"/>
</dbReference>
<comment type="subcellular location">
    <subcellularLocation>
        <location evidence="1">Fimbrium</location>
    </subcellularLocation>
</comment>
<dbReference type="RefSeq" id="WP_123756148.1">
    <property type="nucleotide sequence ID" value="NZ_JARXNK020000106.1"/>
</dbReference>
<dbReference type="SUPFAM" id="SSF49401">
    <property type="entry name" value="Bacterial adhesins"/>
    <property type="match status" value="1"/>
</dbReference>
<organism evidence="7 8">
    <name type="scientific">Raoultella lignicola</name>
    <dbReference type="NCBI Taxonomy" id="3040939"/>
    <lineage>
        <taxon>Bacteria</taxon>
        <taxon>Pseudomonadati</taxon>
        <taxon>Pseudomonadota</taxon>
        <taxon>Gammaproteobacteria</taxon>
        <taxon>Enterobacterales</taxon>
        <taxon>Enterobacteriaceae</taxon>
        <taxon>Klebsiella/Raoultella group</taxon>
        <taxon>Raoultella</taxon>
    </lineage>
</organism>
<comment type="similarity">
    <text evidence="2">Belongs to the fimbrial protein family.</text>
</comment>
<dbReference type="PANTHER" id="PTHR33420:SF3">
    <property type="entry name" value="FIMBRIAL SUBUNIT ELFA"/>
    <property type="match status" value="1"/>
</dbReference>
<evidence type="ECO:0000256" key="4">
    <source>
        <dbReference type="ARBA" id="ARBA00023263"/>
    </source>
</evidence>
<dbReference type="InterPro" id="IPR036937">
    <property type="entry name" value="Adhesion_dom_fimbrial_sf"/>
</dbReference>
<feature type="chain" id="PRO_5046591979" evidence="5">
    <location>
        <begin position="23"/>
        <end position="176"/>
    </location>
</feature>
<proteinExistence type="inferred from homology"/>
<feature type="domain" description="Fimbrial-type adhesion" evidence="6">
    <location>
        <begin position="27"/>
        <end position="176"/>
    </location>
</feature>
<evidence type="ECO:0000256" key="5">
    <source>
        <dbReference type="SAM" id="SignalP"/>
    </source>
</evidence>
<dbReference type="Pfam" id="PF00419">
    <property type="entry name" value="Fimbrial"/>
    <property type="match status" value="1"/>
</dbReference>
<evidence type="ECO:0000256" key="3">
    <source>
        <dbReference type="ARBA" id="ARBA00022729"/>
    </source>
</evidence>
<dbReference type="InterPro" id="IPR050263">
    <property type="entry name" value="Bact_Fimbrial_Adh_Pro"/>
</dbReference>
<dbReference type="Gene3D" id="2.60.40.1090">
    <property type="entry name" value="Fimbrial-type adhesion domain"/>
    <property type="match status" value="1"/>
</dbReference>